<dbReference type="EMBL" id="HBEO01030622">
    <property type="protein sequence ID" value="CAD8503056.1"/>
    <property type="molecule type" value="Transcribed_RNA"/>
</dbReference>
<sequence length="188" mass="21556">MTMLGGGEEEEERKEGEEVGKEVNPSQGDDVGHWSLTEEFNGSEVEVVSSEEAESEEEEEEEAEDEDYGAMIKEMTALLSKEDSPIKPVQVERSMRGNEEEEEEDDHEFHGEDEGSIHQRIEELRMLLEEKMGFERFFQAYQYMKEVKDDDEEGMVSDKITELMGEGFQELFPSLMQLLACEATTYGN</sequence>
<name>A0A7S0F3T9_9CRYP</name>
<feature type="region of interest" description="Disordered" evidence="1">
    <location>
        <begin position="1"/>
        <end position="117"/>
    </location>
</feature>
<reference evidence="2" key="1">
    <citation type="submission" date="2021-01" db="EMBL/GenBank/DDBJ databases">
        <authorList>
            <person name="Corre E."/>
            <person name="Pelletier E."/>
            <person name="Niang G."/>
            <person name="Scheremetjew M."/>
            <person name="Finn R."/>
            <person name="Kale V."/>
            <person name="Holt S."/>
            <person name="Cochrane G."/>
            <person name="Meng A."/>
            <person name="Brown T."/>
            <person name="Cohen L."/>
        </authorList>
    </citation>
    <scope>NUCLEOTIDE SEQUENCE</scope>
    <source>
        <strain evidence="2">CCMP325</strain>
    </source>
</reference>
<organism evidence="2">
    <name type="scientific">Hanusia phi</name>
    <dbReference type="NCBI Taxonomy" id="3032"/>
    <lineage>
        <taxon>Eukaryota</taxon>
        <taxon>Cryptophyceae</taxon>
        <taxon>Pyrenomonadales</taxon>
        <taxon>Geminigeraceae</taxon>
        <taxon>Hanusia</taxon>
    </lineage>
</organism>
<gene>
    <name evidence="2" type="ORF">HPHI1048_LOCUS20766</name>
</gene>
<feature type="compositionally biased region" description="Basic and acidic residues" evidence="1">
    <location>
        <begin position="107"/>
        <end position="117"/>
    </location>
</feature>
<accession>A0A7S0F3T9</accession>
<dbReference type="AlphaFoldDB" id="A0A7S0F3T9"/>
<proteinExistence type="predicted"/>
<protein>
    <submittedName>
        <fullName evidence="2">Uncharacterized protein</fullName>
    </submittedName>
</protein>
<evidence type="ECO:0000313" key="2">
    <source>
        <dbReference type="EMBL" id="CAD8503056.1"/>
    </source>
</evidence>
<feature type="compositionally biased region" description="Acidic residues" evidence="1">
    <location>
        <begin position="49"/>
        <end position="68"/>
    </location>
</feature>
<evidence type="ECO:0000256" key="1">
    <source>
        <dbReference type="SAM" id="MobiDB-lite"/>
    </source>
</evidence>